<feature type="compositionally biased region" description="Polar residues" evidence="1">
    <location>
        <begin position="52"/>
        <end position="75"/>
    </location>
</feature>
<feature type="region of interest" description="Disordered" evidence="1">
    <location>
        <begin position="131"/>
        <end position="252"/>
    </location>
</feature>
<protein>
    <submittedName>
        <fullName evidence="2">Uncharacterized protein</fullName>
    </submittedName>
</protein>
<feature type="region of interest" description="Disordered" evidence="1">
    <location>
        <begin position="1"/>
        <end position="99"/>
    </location>
</feature>
<feature type="compositionally biased region" description="Gly residues" evidence="1">
    <location>
        <begin position="76"/>
        <end position="91"/>
    </location>
</feature>
<dbReference type="Proteomes" id="UP001629113">
    <property type="component" value="Unassembled WGS sequence"/>
</dbReference>
<dbReference type="EMBL" id="JBFCZG010000004">
    <property type="protein sequence ID" value="KAL3423629.1"/>
    <property type="molecule type" value="Genomic_DNA"/>
</dbReference>
<organism evidence="2 3">
    <name type="scientific">Phlyctema vagabunda</name>
    <dbReference type="NCBI Taxonomy" id="108571"/>
    <lineage>
        <taxon>Eukaryota</taxon>
        <taxon>Fungi</taxon>
        <taxon>Dikarya</taxon>
        <taxon>Ascomycota</taxon>
        <taxon>Pezizomycotina</taxon>
        <taxon>Leotiomycetes</taxon>
        <taxon>Helotiales</taxon>
        <taxon>Dermateaceae</taxon>
        <taxon>Phlyctema</taxon>
    </lineage>
</organism>
<accession>A0ABR4PK16</accession>
<dbReference type="PANTHER" id="PTHR39610:SF1">
    <property type="match status" value="1"/>
</dbReference>
<reference evidence="2 3" key="1">
    <citation type="submission" date="2024-06" db="EMBL/GenBank/DDBJ databases">
        <title>Complete genome of Phlyctema vagabunda strain 19-DSS-EL-015.</title>
        <authorList>
            <person name="Fiorenzani C."/>
        </authorList>
    </citation>
    <scope>NUCLEOTIDE SEQUENCE [LARGE SCALE GENOMIC DNA]</scope>
    <source>
        <strain evidence="2 3">19-DSS-EL-015</strain>
    </source>
</reference>
<feature type="compositionally biased region" description="Low complexity" evidence="1">
    <location>
        <begin position="30"/>
        <end position="51"/>
    </location>
</feature>
<evidence type="ECO:0000313" key="3">
    <source>
        <dbReference type="Proteomes" id="UP001629113"/>
    </source>
</evidence>
<feature type="region of interest" description="Disordered" evidence="1">
    <location>
        <begin position="333"/>
        <end position="388"/>
    </location>
</feature>
<feature type="compositionally biased region" description="Low complexity" evidence="1">
    <location>
        <begin position="173"/>
        <end position="187"/>
    </location>
</feature>
<keyword evidence="3" id="KW-1185">Reference proteome</keyword>
<feature type="compositionally biased region" description="Low complexity" evidence="1">
    <location>
        <begin position="134"/>
        <end position="146"/>
    </location>
</feature>
<proteinExistence type="predicted"/>
<feature type="compositionally biased region" description="Low complexity" evidence="1">
    <location>
        <begin position="229"/>
        <end position="250"/>
    </location>
</feature>
<sequence>MAPDLNSVPPSPRPLASSPQVASQTPSRRTSTQAAPPSIPSTSTSFSILPSNQPAVNATSPPLASPNMTASMSSGAGTGLAGDNTGVGAGPGPLRHPRPLTAADLHLQLEKEQEAVVNRLTRELSMLRAAQNASVVSNTSSTSTGVPEPADTNHLLSGPSHPIPSQRLHHRSSSSTSTRSMTGTSASLSTVGGIAGSSAPSTTADRHARGTLARNDSIPQSQSMSRQNSMTSSRRSGASSPAPLSSAQSSYQHPDFFPQLYQQRPGLSQHLSAGHSATLTSNPDPSRSRRESLTQVSTSGRYEEAAFHRHELDSVKRENEALKRRIRELERTLQVRRQSDASMSRPRSESVSTTASHMEPGLGRGRERDKEGEDPVSVGESASTGRLR</sequence>
<name>A0ABR4PK16_9HELO</name>
<feature type="compositionally biased region" description="Basic and acidic residues" evidence="1">
    <location>
        <begin position="364"/>
        <end position="373"/>
    </location>
</feature>
<feature type="compositionally biased region" description="Polar residues" evidence="1">
    <location>
        <begin position="17"/>
        <end position="29"/>
    </location>
</feature>
<feature type="compositionally biased region" description="Polar residues" evidence="1">
    <location>
        <begin position="267"/>
        <end position="285"/>
    </location>
</feature>
<gene>
    <name evidence="2" type="ORF">PVAG01_05376</name>
</gene>
<comment type="caution">
    <text evidence="2">The sequence shown here is derived from an EMBL/GenBank/DDBJ whole genome shotgun (WGS) entry which is preliminary data.</text>
</comment>
<dbReference type="PANTHER" id="PTHR39610">
    <property type="entry name" value="BZIP DOMAIN-CONTAINING PROTEIN-RELATED"/>
    <property type="match status" value="1"/>
</dbReference>
<evidence type="ECO:0000313" key="2">
    <source>
        <dbReference type="EMBL" id="KAL3423629.1"/>
    </source>
</evidence>
<feature type="region of interest" description="Disordered" evidence="1">
    <location>
        <begin position="267"/>
        <end position="305"/>
    </location>
</feature>
<evidence type="ECO:0000256" key="1">
    <source>
        <dbReference type="SAM" id="MobiDB-lite"/>
    </source>
</evidence>
<feature type="compositionally biased region" description="Polar residues" evidence="1">
    <location>
        <begin position="217"/>
        <end position="228"/>
    </location>
</feature>